<dbReference type="RefSeq" id="WP_188090476.1">
    <property type="nucleotide sequence ID" value="NZ_JACVFC010000003.1"/>
</dbReference>
<dbReference type="InterPro" id="IPR046601">
    <property type="entry name" value="DUF6660"/>
</dbReference>
<keyword evidence="1" id="KW-0732">Signal</keyword>
<evidence type="ECO:0000313" key="2">
    <source>
        <dbReference type="EMBL" id="MBC9933367.1"/>
    </source>
</evidence>
<protein>
    <recommendedName>
        <fullName evidence="4">DUF2946 domain-containing protein</fullName>
    </recommendedName>
</protein>
<evidence type="ECO:0000256" key="1">
    <source>
        <dbReference type="SAM" id="SignalP"/>
    </source>
</evidence>
<dbReference type="EMBL" id="JACVFC010000003">
    <property type="protein sequence ID" value="MBC9933367.1"/>
    <property type="molecule type" value="Genomic_DNA"/>
</dbReference>
<keyword evidence="3" id="KW-1185">Reference proteome</keyword>
<evidence type="ECO:0000313" key="3">
    <source>
        <dbReference type="Proteomes" id="UP000659124"/>
    </source>
</evidence>
<reference evidence="2 3" key="1">
    <citation type="submission" date="2020-09" db="EMBL/GenBank/DDBJ databases">
        <title>Genome sequences of type strains of Chitinophaga qingshengii and Chitinophaga varians.</title>
        <authorList>
            <person name="Kittiwongwattana C."/>
        </authorList>
    </citation>
    <scope>NUCLEOTIDE SEQUENCE [LARGE SCALE GENOMIC DNA]</scope>
    <source>
        <strain evidence="2 3">JCM 30026</strain>
    </source>
</reference>
<dbReference type="Pfam" id="PF20365">
    <property type="entry name" value="DUF6660"/>
    <property type="match status" value="1"/>
</dbReference>
<comment type="caution">
    <text evidence="2">The sequence shown here is derived from an EMBL/GenBank/DDBJ whole genome shotgun (WGS) entry which is preliminary data.</text>
</comment>
<dbReference type="PROSITE" id="PS51257">
    <property type="entry name" value="PROKAR_LIPOPROTEIN"/>
    <property type="match status" value="1"/>
</dbReference>
<proteinExistence type="predicted"/>
<feature type="signal peptide" evidence="1">
    <location>
        <begin position="1"/>
        <end position="25"/>
    </location>
</feature>
<organism evidence="2 3">
    <name type="scientific">Chitinophaga qingshengii</name>
    <dbReference type="NCBI Taxonomy" id="1569794"/>
    <lineage>
        <taxon>Bacteria</taxon>
        <taxon>Pseudomonadati</taxon>
        <taxon>Bacteroidota</taxon>
        <taxon>Chitinophagia</taxon>
        <taxon>Chitinophagales</taxon>
        <taxon>Chitinophagaceae</taxon>
        <taxon>Chitinophaga</taxon>
    </lineage>
</organism>
<evidence type="ECO:0008006" key="4">
    <source>
        <dbReference type="Google" id="ProtNLM"/>
    </source>
</evidence>
<accession>A0ABR7TS99</accession>
<name>A0ABR7TS99_9BACT</name>
<sequence>MKWLIYLLSVYILVLSCIPCDDARAAVYQSAEVTAAGEHHHEAADFCSPLCICSCCNVQVTPATVIHFPYIHHQVLIEFPVLREAQLPLLYTTIWQPPRL</sequence>
<gene>
    <name evidence="2" type="ORF">ICL07_23455</name>
</gene>
<feature type="chain" id="PRO_5047055551" description="DUF2946 domain-containing protein" evidence="1">
    <location>
        <begin position="26"/>
        <end position="100"/>
    </location>
</feature>
<dbReference type="Proteomes" id="UP000659124">
    <property type="component" value="Unassembled WGS sequence"/>
</dbReference>